<dbReference type="EMBL" id="RRYP01010936">
    <property type="protein sequence ID" value="TNV78070.1"/>
    <property type="molecule type" value="Genomic_DNA"/>
</dbReference>
<dbReference type="Proteomes" id="UP000785679">
    <property type="component" value="Unassembled WGS sequence"/>
</dbReference>
<sequence>MPPLQGDFNLTIRFDKLKQEIDKKISQKCKPIMRDQAIETELEMHAICDTQIRELKKIVTTMARQREEDTRIIEDLKDMVEVYLGGDQCKNLHMQDREPLVANAQRDYKRGNRQILQKHPFQLQERKKIDYSTVEQENCEEAAKFSTVKKVFNDLNSNKKIESSALRVYCFKEAKIVSFRENSSTYNPE</sequence>
<accession>A0A8J8NPX5</accession>
<dbReference type="AlphaFoldDB" id="A0A8J8NPX5"/>
<name>A0A8J8NPX5_HALGN</name>
<evidence type="ECO:0000313" key="1">
    <source>
        <dbReference type="EMBL" id="TNV78070.1"/>
    </source>
</evidence>
<organism evidence="1 2">
    <name type="scientific">Halteria grandinella</name>
    <dbReference type="NCBI Taxonomy" id="5974"/>
    <lineage>
        <taxon>Eukaryota</taxon>
        <taxon>Sar</taxon>
        <taxon>Alveolata</taxon>
        <taxon>Ciliophora</taxon>
        <taxon>Intramacronucleata</taxon>
        <taxon>Spirotrichea</taxon>
        <taxon>Stichotrichia</taxon>
        <taxon>Sporadotrichida</taxon>
        <taxon>Halteriidae</taxon>
        <taxon>Halteria</taxon>
    </lineage>
</organism>
<comment type="caution">
    <text evidence="1">The sequence shown here is derived from an EMBL/GenBank/DDBJ whole genome shotgun (WGS) entry which is preliminary data.</text>
</comment>
<protein>
    <submittedName>
        <fullName evidence="1">Uncharacterized protein</fullName>
    </submittedName>
</protein>
<reference evidence="1" key="1">
    <citation type="submission" date="2019-06" db="EMBL/GenBank/DDBJ databases">
        <authorList>
            <person name="Zheng W."/>
        </authorList>
    </citation>
    <scope>NUCLEOTIDE SEQUENCE</scope>
    <source>
        <strain evidence="1">QDHG01</strain>
    </source>
</reference>
<keyword evidence="2" id="KW-1185">Reference proteome</keyword>
<proteinExistence type="predicted"/>
<gene>
    <name evidence="1" type="ORF">FGO68_gene2064</name>
</gene>
<evidence type="ECO:0000313" key="2">
    <source>
        <dbReference type="Proteomes" id="UP000785679"/>
    </source>
</evidence>